<feature type="binding site" evidence="9 12">
    <location>
        <position position="140"/>
    </location>
    <ligand>
        <name>FMN</name>
        <dbReference type="ChEBI" id="CHEBI:58210"/>
    </ligand>
</feature>
<evidence type="ECO:0000256" key="1">
    <source>
        <dbReference type="ARBA" id="ARBA00001917"/>
    </source>
</evidence>
<feature type="site" description="Interacts with tRNA; defines subfamily-specific binding signature" evidence="9">
    <location>
        <position position="276"/>
    </location>
</feature>
<keyword evidence="6 9" id="KW-0521">NADP</keyword>
<feature type="site" description="Interacts with tRNA" evidence="9">
    <location>
        <position position="96"/>
    </location>
</feature>
<comment type="function">
    <text evidence="9">Catalyzes the synthesis of 5,6-dihydrouridine (D), a modified base found in the D-loop of most tRNAs, via the reduction of the C5-C6 double bond in target uridines. Specifically modifies U16 in tRNAs.</text>
</comment>
<protein>
    <recommendedName>
        <fullName evidence="9">tRNA-dihydrouridine(16) synthase</fullName>
        <ecNumber evidence="9">1.3.1.-</ecNumber>
    </recommendedName>
    <alternativeName>
        <fullName evidence="9">U16-specific dihydrouridine synthase</fullName>
        <shortName evidence="9">U16-specific Dus</shortName>
    </alternativeName>
    <alternativeName>
        <fullName evidence="9">tRNA-dihydrouridine synthase C</fullName>
    </alternativeName>
</protein>
<dbReference type="Gene3D" id="3.20.20.70">
    <property type="entry name" value="Aldolase class I"/>
    <property type="match status" value="1"/>
</dbReference>
<dbReference type="CDD" id="cd02801">
    <property type="entry name" value="DUS_like_FMN"/>
    <property type="match status" value="1"/>
</dbReference>
<dbReference type="InterPro" id="IPR001269">
    <property type="entry name" value="DUS_fam"/>
</dbReference>
<feature type="binding site" evidence="9 12">
    <location>
        <begin position="224"/>
        <end position="225"/>
    </location>
    <ligand>
        <name>FMN</name>
        <dbReference type="ChEBI" id="CHEBI:58210"/>
    </ligand>
</feature>
<keyword evidence="7 9" id="KW-0694">RNA-binding</keyword>
<dbReference type="InterPro" id="IPR032886">
    <property type="entry name" value="DusC"/>
</dbReference>
<dbReference type="PIRSF" id="PIRSF006621">
    <property type="entry name" value="Dus"/>
    <property type="match status" value="1"/>
</dbReference>
<keyword evidence="2 9" id="KW-0820">tRNA-binding</keyword>
<dbReference type="InterPro" id="IPR013785">
    <property type="entry name" value="Aldolase_TIM"/>
</dbReference>
<dbReference type="PANTHER" id="PTHR11082">
    <property type="entry name" value="TRNA-DIHYDROURIDINE SYNTHASE"/>
    <property type="match status" value="1"/>
</dbReference>
<dbReference type="GO" id="GO:0010181">
    <property type="term" value="F:FMN binding"/>
    <property type="evidence" value="ECO:0007669"/>
    <property type="project" value="UniProtKB-UniRule"/>
</dbReference>
<keyword evidence="8 9" id="KW-0560">Oxidoreductase</keyword>
<dbReference type="PROSITE" id="PS01136">
    <property type="entry name" value="UPF0034"/>
    <property type="match status" value="1"/>
</dbReference>
<feature type="binding site" evidence="9 12">
    <location>
        <position position="69"/>
    </location>
    <ligand>
        <name>FMN</name>
        <dbReference type="ChEBI" id="CHEBI:58210"/>
    </ligand>
</feature>
<feature type="site" description="Interacts with tRNA; defines subfamily-specific binding signature" evidence="9">
    <location>
        <position position="299"/>
    </location>
</feature>
<keyword evidence="4 9" id="KW-0288">FMN</keyword>
<name>W0SCP8_9PROT</name>
<dbReference type="KEGG" id="shd:SUTH_01184"/>
<evidence type="ECO:0000313" key="14">
    <source>
        <dbReference type="EMBL" id="BAO28984.1"/>
    </source>
</evidence>
<evidence type="ECO:0000256" key="2">
    <source>
        <dbReference type="ARBA" id="ARBA00022555"/>
    </source>
</evidence>
<evidence type="ECO:0000256" key="12">
    <source>
        <dbReference type="PIRSR" id="PIRSR006621-2"/>
    </source>
</evidence>
<dbReference type="Gene3D" id="1.20.225.30">
    <property type="entry name" value="Dihydrouridine synthase, C-terminal recognition domain"/>
    <property type="match status" value="1"/>
</dbReference>
<evidence type="ECO:0000256" key="10">
    <source>
        <dbReference type="PIRNR" id="PIRNR006621"/>
    </source>
</evidence>
<comment type="catalytic activity">
    <reaction evidence="9">
        <text>5,6-dihydrouridine(16) in tRNA + NAD(+) = uridine(16) in tRNA + NADH + H(+)</text>
        <dbReference type="Rhea" id="RHEA:53380"/>
        <dbReference type="Rhea" id="RHEA-COMP:13543"/>
        <dbReference type="Rhea" id="RHEA-COMP:13544"/>
        <dbReference type="ChEBI" id="CHEBI:15378"/>
        <dbReference type="ChEBI" id="CHEBI:57540"/>
        <dbReference type="ChEBI" id="CHEBI:57945"/>
        <dbReference type="ChEBI" id="CHEBI:65315"/>
        <dbReference type="ChEBI" id="CHEBI:74443"/>
    </reaction>
</comment>
<evidence type="ECO:0000256" key="6">
    <source>
        <dbReference type="ARBA" id="ARBA00022857"/>
    </source>
</evidence>
<comment type="catalytic activity">
    <reaction evidence="9">
        <text>5,6-dihydrouridine(16) in tRNA + NADP(+) = uridine(16) in tRNA + NADPH + H(+)</text>
        <dbReference type="Rhea" id="RHEA:53376"/>
        <dbReference type="Rhea" id="RHEA-COMP:13543"/>
        <dbReference type="Rhea" id="RHEA-COMP:13544"/>
        <dbReference type="ChEBI" id="CHEBI:15378"/>
        <dbReference type="ChEBI" id="CHEBI:57783"/>
        <dbReference type="ChEBI" id="CHEBI:58349"/>
        <dbReference type="ChEBI" id="CHEBI:65315"/>
        <dbReference type="ChEBI" id="CHEBI:74443"/>
    </reaction>
</comment>
<evidence type="ECO:0000256" key="5">
    <source>
        <dbReference type="ARBA" id="ARBA00022694"/>
    </source>
</evidence>
<feature type="binding site" evidence="12">
    <location>
        <position position="169"/>
    </location>
    <ligand>
        <name>FMN</name>
        <dbReference type="ChEBI" id="CHEBI:58210"/>
    </ligand>
</feature>
<dbReference type="InterPro" id="IPR018517">
    <property type="entry name" value="tRNA_hU_synthase_CS"/>
</dbReference>
<feature type="site" description="Interacts with tRNA; defines subfamily-specific binding signature" evidence="9">
    <location>
        <position position="278"/>
    </location>
</feature>
<feature type="domain" description="DUS-like FMN-binding" evidence="13">
    <location>
        <begin position="5"/>
        <end position="254"/>
    </location>
</feature>
<dbReference type="GO" id="GO:0050660">
    <property type="term" value="F:flavin adenine dinucleotide binding"/>
    <property type="evidence" value="ECO:0007669"/>
    <property type="project" value="InterPro"/>
</dbReference>
<keyword evidence="12" id="KW-0547">Nucleotide-binding</keyword>
<organism evidence="14 15">
    <name type="scientific">Sulfuritalea hydrogenivorans sk43H</name>
    <dbReference type="NCBI Taxonomy" id="1223802"/>
    <lineage>
        <taxon>Bacteria</taxon>
        <taxon>Pseudomonadati</taxon>
        <taxon>Pseudomonadota</taxon>
        <taxon>Betaproteobacteria</taxon>
        <taxon>Nitrosomonadales</taxon>
        <taxon>Sterolibacteriaceae</taxon>
        <taxon>Sulfuritalea</taxon>
    </lineage>
</organism>
<evidence type="ECO:0000259" key="13">
    <source>
        <dbReference type="Pfam" id="PF01207"/>
    </source>
</evidence>
<evidence type="ECO:0000256" key="11">
    <source>
        <dbReference type="PIRSR" id="PIRSR006621-1"/>
    </source>
</evidence>
<keyword evidence="5 9" id="KW-0819">tRNA processing</keyword>
<keyword evidence="3 9" id="KW-0285">Flavoprotein</keyword>
<dbReference type="STRING" id="1223802.SUTH_01184"/>
<gene>
    <name evidence="9" type="primary">dusC</name>
    <name evidence="14" type="ORF">SUTH_01184</name>
</gene>
<dbReference type="SUPFAM" id="SSF51395">
    <property type="entry name" value="FMN-linked oxidoreductases"/>
    <property type="match status" value="1"/>
</dbReference>
<keyword evidence="15" id="KW-1185">Reference proteome</keyword>
<evidence type="ECO:0000256" key="8">
    <source>
        <dbReference type="ARBA" id="ARBA00023002"/>
    </source>
</evidence>
<feature type="site" description="Interacts with tRNA" evidence="9">
    <location>
        <position position="177"/>
    </location>
</feature>
<feature type="binding site" evidence="9">
    <location>
        <begin position="200"/>
        <end position="202"/>
    </location>
    <ligand>
        <name>FMN</name>
        <dbReference type="ChEBI" id="CHEBI:58210"/>
    </ligand>
</feature>
<dbReference type="HOGENOM" id="CLU_013299_0_4_4"/>
<dbReference type="PANTHER" id="PTHR11082:SF26">
    <property type="entry name" value="TRNA-DIHYDROURIDINE(16) SYNTHASE"/>
    <property type="match status" value="1"/>
</dbReference>
<dbReference type="Proteomes" id="UP000031637">
    <property type="component" value="Chromosome"/>
</dbReference>
<evidence type="ECO:0000313" key="15">
    <source>
        <dbReference type="Proteomes" id="UP000031637"/>
    </source>
</evidence>
<comment type="cofactor">
    <cofactor evidence="1 9 10 12">
        <name>FMN</name>
        <dbReference type="ChEBI" id="CHEBI:58210"/>
    </cofactor>
</comment>
<comment type="caution">
    <text evidence="9">Lacks conserved residue(s) required for the propagation of feature annotation.</text>
</comment>
<evidence type="ECO:0000256" key="4">
    <source>
        <dbReference type="ARBA" id="ARBA00022643"/>
    </source>
</evidence>
<accession>W0SCP8</accession>
<evidence type="ECO:0000256" key="3">
    <source>
        <dbReference type="ARBA" id="ARBA00022630"/>
    </source>
</evidence>
<dbReference type="EMBL" id="AP012547">
    <property type="protein sequence ID" value="BAO28984.1"/>
    <property type="molecule type" value="Genomic_DNA"/>
</dbReference>
<dbReference type="RefSeq" id="WP_231851107.1">
    <property type="nucleotide sequence ID" value="NZ_AP012547.1"/>
</dbReference>
<dbReference type="InterPro" id="IPR035587">
    <property type="entry name" value="DUS-like_FMN-bd"/>
</dbReference>
<dbReference type="HAMAP" id="MF_02043">
    <property type="entry name" value="DusC_subfam"/>
    <property type="match status" value="1"/>
</dbReference>
<comment type="similarity">
    <text evidence="9">Belongs to the Dus family. DusC subfamily.</text>
</comment>
<dbReference type="Pfam" id="PF01207">
    <property type="entry name" value="Dus"/>
    <property type="match status" value="1"/>
</dbReference>
<feature type="active site" description="Proton donor" evidence="9 11">
    <location>
        <position position="99"/>
    </location>
</feature>
<evidence type="ECO:0000256" key="7">
    <source>
        <dbReference type="ARBA" id="ARBA00022884"/>
    </source>
</evidence>
<dbReference type="GO" id="GO:0102262">
    <property type="term" value="F:tRNA-dihydrouridine16 synthase activity"/>
    <property type="evidence" value="ECO:0007669"/>
    <property type="project" value="RHEA"/>
</dbReference>
<dbReference type="InterPro" id="IPR042270">
    <property type="entry name" value="DusC_C"/>
</dbReference>
<comment type="similarity">
    <text evidence="10">Belongs to the dus family.</text>
</comment>
<evidence type="ECO:0000256" key="9">
    <source>
        <dbReference type="HAMAP-Rule" id="MF_02043"/>
    </source>
</evidence>
<dbReference type="AlphaFoldDB" id="W0SCP8"/>
<reference evidence="14 15" key="1">
    <citation type="journal article" date="2014" name="Syst. Appl. Microbiol.">
        <title>Complete genomes of freshwater sulfur oxidizers Sulfuricella denitrificans skB26 and Sulfuritalea hydrogenivorans sk43H: genetic insights into the sulfur oxidation pathway of betaproteobacteria.</title>
        <authorList>
            <person name="Watanabe T."/>
            <person name="Kojima H."/>
            <person name="Fukui M."/>
        </authorList>
    </citation>
    <scope>NUCLEOTIDE SEQUENCE [LARGE SCALE GENOMIC DNA]</scope>
    <source>
        <strain evidence="14">DSM22779</strain>
    </source>
</reference>
<sequence>MNRIILAPMEGLADDVLRAVLTSAGGYDWCVTEFVRVSTTLLPHSLYTRLSPELMNGSRTSGGTPVRIQLLGSDPDLLARNAAHLALLKPAGIDLNFGCPTPLVNRNRGGAALLDRPELLRQIAAAVRAAVPAEIPVTAKMRLGIEDTDRALDCALALEAGGVQELAVHARTRADGYRPLVRWEWVARIREAVTLPIIANGEVWNLADYRNICAATGCSDVMLGRGAVADPLLARRIRAGEEEHATDADWEELRGMIAEFWARVQAKLTPTQSPGRLKQWLGMMQRSYPQAEKLYREIREARRAPEISAALARRGLYRAGAERPSESSAVVASM</sequence>
<dbReference type="EC" id="1.3.1.-" evidence="9"/>
<dbReference type="GO" id="GO:0000049">
    <property type="term" value="F:tRNA binding"/>
    <property type="evidence" value="ECO:0007669"/>
    <property type="project" value="UniProtKB-UniRule"/>
</dbReference>
<proteinExistence type="inferred from homology"/>
<feature type="site" description="Interacts with tRNA; defines subfamily-specific binding signature" evidence="9">
    <location>
        <position position="36"/>
    </location>
</feature>